<dbReference type="EMBL" id="NMUL01000038">
    <property type="protein sequence ID" value="OXM63138.1"/>
    <property type="molecule type" value="Genomic_DNA"/>
</dbReference>
<dbReference type="OrthoDB" id="3618464at2"/>
<organism evidence="3 4">
    <name type="scientific">Amycolatopsis vastitatis</name>
    <dbReference type="NCBI Taxonomy" id="1905142"/>
    <lineage>
        <taxon>Bacteria</taxon>
        <taxon>Bacillati</taxon>
        <taxon>Actinomycetota</taxon>
        <taxon>Actinomycetes</taxon>
        <taxon>Pseudonocardiales</taxon>
        <taxon>Pseudonocardiaceae</taxon>
        <taxon>Amycolatopsis</taxon>
    </lineage>
</organism>
<sequence>MTDHVIPSTPPTEGAVAAPPPTATTSTTSGGPDAPSTQAEAPPVDYKTLYEQTQGKLARAEQTAKDHKSKAAKLDELEAAQQSEAEKAAARASTAEAQVVALRRRAVDAEIRAAAGSGWADPTDAPRYLDEKDRYVGEDGEIDTAAITTDLAAVLLGRPHLARGDTPLPGRRPAPDPSQGARQSGPAGYDAQIAEAEKNGDWATAISLKNQRLVEQAAQQR</sequence>
<dbReference type="Proteomes" id="UP000215199">
    <property type="component" value="Unassembled WGS sequence"/>
</dbReference>
<protein>
    <recommendedName>
        <fullName evidence="5">Scaffolding protein</fullName>
    </recommendedName>
</protein>
<evidence type="ECO:0008006" key="5">
    <source>
        <dbReference type="Google" id="ProtNLM"/>
    </source>
</evidence>
<feature type="coiled-coil region" evidence="1">
    <location>
        <begin position="50"/>
        <end position="112"/>
    </location>
</feature>
<dbReference type="AlphaFoldDB" id="A0A229SVZ6"/>
<evidence type="ECO:0000313" key="4">
    <source>
        <dbReference type="Proteomes" id="UP000215199"/>
    </source>
</evidence>
<accession>A0A229SVZ6</accession>
<comment type="caution">
    <text evidence="3">The sequence shown here is derived from an EMBL/GenBank/DDBJ whole genome shotgun (WGS) entry which is preliminary data.</text>
</comment>
<gene>
    <name evidence="3" type="ORF">CF165_32805</name>
</gene>
<feature type="region of interest" description="Disordered" evidence="2">
    <location>
        <begin position="160"/>
        <end position="190"/>
    </location>
</feature>
<feature type="region of interest" description="Disordered" evidence="2">
    <location>
        <begin position="1"/>
        <end position="43"/>
    </location>
</feature>
<evidence type="ECO:0000256" key="2">
    <source>
        <dbReference type="SAM" id="MobiDB-lite"/>
    </source>
</evidence>
<reference evidence="4" key="1">
    <citation type="submission" date="2017-07" db="EMBL/GenBank/DDBJ databases">
        <title>Comparative genome mining reveals phylogenetic distribution patterns of secondary metabolites in Amycolatopsis.</title>
        <authorList>
            <person name="Adamek M."/>
            <person name="Alanjary M."/>
            <person name="Sales-Ortells H."/>
            <person name="Goodfellow M."/>
            <person name="Bull A.T."/>
            <person name="Kalinowski J."/>
            <person name="Ziemert N."/>
        </authorList>
    </citation>
    <scope>NUCLEOTIDE SEQUENCE [LARGE SCALE GENOMIC DNA]</scope>
    <source>
        <strain evidence="4">H5</strain>
    </source>
</reference>
<keyword evidence="1" id="KW-0175">Coiled coil</keyword>
<dbReference type="RefSeq" id="WP_093951446.1">
    <property type="nucleotide sequence ID" value="NZ_NMUL01000038.1"/>
</dbReference>
<name>A0A229SVZ6_9PSEU</name>
<feature type="compositionally biased region" description="Low complexity" evidence="2">
    <location>
        <begin position="11"/>
        <end position="37"/>
    </location>
</feature>
<evidence type="ECO:0000256" key="1">
    <source>
        <dbReference type="SAM" id="Coils"/>
    </source>
</evidence>
<keyword evidence="4" id="KW-1185">Reference proteome</keyword>
<proteinExistence type="predicted"/>
<evidence type="ECO:0000313" key="3">
    <source>
        <dbReference type="EMBL" id="OXM63138.1"/>
    </source>
</evidence>